<dbReference type="AlphaFoldDB" id="E2ATG9"/>
<proteinExistence type="predicted"/>
<accession>E2ATG9</accession>
<sequence length="66" mass="7501">MEGTTGTPRFRISVERSWREEGGKERWGRLVSPTGPLRVRLRKNGCGPRLTLGRPPRFTAVYRASC</sequence>
<keyword evidence="2" id="KW-1185">Reference proteome</keyword>
<organism evidence="2">
    <name type="scientific">Camponotus floridanus</name>
    <name type="common">Florida carpenter ant</name>
    <dbReference type="NCBI Taxonomy" id="104421"/>
    <lineage>
        <taxon>Eukaryota</taxon>
        <taxon>Metazoa</taxon>
        <taxon>Ecdysozoa</taxon>
        <taxon>Arthropoda</taxon>
        <taxon>Hexapoda</taxon>
        <taxon>Insecta</taxon>
        <taxon>Pterygota</taxon>
        <taxon>Neoptera</taxon>
        <taxon>Endopterygota</taxon>
        <taxon>Hymenoptera</taxon>
        <taxon>Apocrita</taxon>
        <taxon>Aculeata</taxon>
        <taxon>Formicoidea</taxon>
        <taxon>Formicidae</taxon>
        <taxon>Formicinae</taxon>
        <taxon>Camponotus</taxon>
    </lineage>
</organism>
<name>E2ATG9_CAMFO</name>
<protein>
    <submittedName>
        <fullName evidence="1">Uncharacterized protein</fullName>
    </submittedName>
</protein>
<reference evidence="1 2" key="1">
    <citation type="journal article" date="2010" name="Science">
        <title>Genomic comparison of the ants Camponotus floridanus and Harpegnathos saltator.</title>
        <authorList>
            <person name="Bonasio R."/>
            <person name="Zhang G."/>
            <person name="Ye C."/>
            <person name="Mutti N.S."/>
            <person name="Fang X."/>
            <person name="Qin N."/>
            <person name="Donahue G."/>
            <person name="Yang P."/>
            <person name="Li Q."/>
            <person name="Li C."/>
            <person name="Zhang P."/>
            <person name="Huang Z."/>
            <person name="Berger S.L."/>
            <person name="Reinberg D."/>
            <person name="Wang J."/>
            <person name="Liebig J."/>
        </authorList>
    </citation>
    <scope>NUCLEOTIDE SEQUENCE [LARGE SCALE GENOMIC DNA]</scope>
    <source>
        <strain evidence="2">C129</strain>
    </source>
</reference>
<evidence type="ECO:0000313" key="1">
    <source>
        <dbReference type="EMBL" id="EFN63269.1"/>
    </source>
</evidence>
<dbReference type="Proteomes" id="UP000000311">
    <property type="component" value="Unassembled WGS sequence"/>
</dbReference>
<dbReference type="InParanoid" id="E2ATG9"/>
<evidence type="ECO:0000313" key="2">
    <source>
        <dbReference type="Proteomes" id="UP000000311"/>
    </source>
</evidence>
<gene>
    <name evidence="1" type="ORF">EAG_03102</name>
</gene>
<dbReference type="EMBL" id="GL442585">
    <property type="protein sequence ID" value="EFN63269.1"/>
    <property type="molecule type" value="Genomic_DNA"/>
</dbReference>